<dbReference type="Pfam" id="PF13427">
    <property type="entry name" value="AadA_C"/>
    <property type="match status" value="1"/>
</dbReference>
<dbReference type="EC" id="2.7.7.47" evidence="3"/>
<evidence type="ECO:0000313" key="9">
    <source>
        <dbReference type="EMBL" id="PND33611.1"/>
    </source>
</evidence>
<evidence type="ECO:0000256" key="1">
    <source>
        <dbReference type="ARBA" id="ARBA00022679"/>
    </source>
</evidence>
<comment type="catalytic activity">
    <reaction evidence="5">
        <text>spectinomycin + ATP = 9-O-adenylylspectinomycin + diphosphate</text>
        <dbReference type="Rhea" id="RHEA:63228"/>
        <dbReference type="ChEBI" id="CHEBI:30616"/>
        <dbReference type="ChEBI" id="CHEBI:33019"/>
        <dbReference type="ChEBI" id="CHEBI:146260"/>
        <dbReference type="ChEBI" id="CHEBI:146261"/>
    </reaction>
</comment>
<dbReference type="InterPro" id="IPR024172">
    <property type="entry name" value="AadA/Aad9"/>
</dbReference>
<feature type="domain" description="Polymerase nucleotidyl transferase" evidence="7">
    <location>
        <begin position="23"/>
        <end position="64"/>
    </location>
</feature>
<dbReference type="Proteomes" id="UP000235994">
    <property type="component" value="Unassembled WGS sequence"/>
</dbReference>
<dbReference type="NCBIfam" id="NF010309">
    <property type="entry name" value="PRK13746.1"/>
    <property type="match status" value="1"/>
</dbReference>
<comment type="caution">
    <text evidence="9">The sequence shown here is derived from an EMBL/GenBank/DDBJ whole genome shotgun (WGS) entry which is preliminary data.</text>
</comment>
<dbReference type="RefSeq" id="WP_102773392.1">
    <property type="nucleotide sequence ID" value="NZ_POQS01000003.1"/>
</dbReference>
<sequence>MSATPDIPRQAGQALAVLQRRLGPALLAVYLHGSARGGGLRPQSDVDLLAVTDGPLSADARGPLTRDLMALSAYPARSESMRPLEILVFDRHDLDPLPYPARSEFVYGEWLRPGFEAGGVPLPLADPELTIVLAQARQTALPLFGPAPRQLLPEVPQHDLRRAMADALPALMAGLEGDERNVLLTLARMWRTAVSGDIVAKDAAAAWAADRLPTQTAQVLALARAAYLDGAETDWTARRRQVGEAARVLRARVESAL</sequence>
<dbReference type="GO" id="GO:0046677">
    <property type="term" value="P:response to antibiotic"/>
    <property type="evidence" value="ECO:0007669"/>
    <property type="project" value="UniProtKB-KW"/>
</dbReference>
<dbReference type="Pfam" id="PF01909">
    <property type="entry name" value="NTP_transf_2"/>
    <property type="match status" value="1"/>
</dbReference>
<dbReference type="InterPro" id="IPR043519">
    <property type="entry name" value="NT_sf"/>
</dbReference>
<dbReference type="GO" id="GO:0009012">
    <property type="term" value="F:aminoglycoside 3''-adenylyltransferase activity"/>
    <property type="evidence" value="ECO:0007669"/>
    <property type="project" value="UniProtKB-EC"/>
</dbReference>
<dbReference type="PIRSF" id="PIRSF000819">
    <property type="entry name" value="Streptomycin_3-adenylyltransf"/>
    <property type="match status" value="1"/>
</dbReference>
<dbReference type="InterPro" id="IPR002934">
    <property type="entry name" value="Polymerase_NTP_transf_dom"/>
</dbReference>
<keyword evidence="1 9" id="KW-0808">Transferase</keyword>
<name>A0A2N8KJH2_9BURK</name>
<protein>
    <recommendedName>
        <fullName evidence="4">Aminoglycoside (3'') (9) adenylyltransferase</fullName>
        <ecNumber evidence="3">2.7.7.47</ecNumber>
    </recommendedName>
</protein>
<evidence type="ECO:0000256" key="4">
    <source>
        <dbReference type="ARBA" id="ARBA00035252"/>
    </source>
</evidence>
<dbReference type="InterPro" id="IPR025184">
    <property type="entry name" value="AadA_C"/>
</dbReference>
<organism evidence="9 10">
    <name type="scientific">Achromobacter pulmonis</name>
    <dbReference type="NCBI Taxonomy" id="1389932"/>
    <lineage>
        <taxon>Bacteria</taxon>
        <taxon>Pseudomonadati</taxon>
        <taxon>Pseudomonadota</taxon>
        <taxon>Betaproteobacteria</taxon>
        <taxon>Burkholderiales</taxon>
        <taxon>Alcaligenaceae</taxon>
        <taxon>Achromobacter</taxon>
    </lineage>
</organism>
<dbReference type="CDD" id="cd05403">
    <property type="entry name" value="NT_KNTase_like"/>
    <property type="match status" value="1"/>
</dbReference>
<keyword evidence="10" id="KW-1185">Reference proteome</keyword>
<proteinExistence type="predicted"/>
<dbReference type="EMBL" id="POQS01000003">
    <property type="protein sequence ID" value="PND33611.1"/>
    <property type="molecule type" value="Genomic_DNA"/>
</dbReference>
<evidence type="ECO:0000256" key="2">
    <source>
        <dbReference type="ARBA" id="ARBA00023251"/>
    </source>
</evidence>
<evidence type="ECO:0000313" key="10">
    <source>
        <dbReference type="Proteomes" id="UP000235994"/>
    </source>
</evidence>
<evidence type="ECO:0000256" key="6">
    <source>
        <dbReference type="ARBA" id="ARBA00048566"/>
    </source>
</evidence>
<evidence type="ECO:0000256" key="3">
    <source>
        <dbReference type="ARBA" id="ARBA00035126"/>
    </source>
</evidence>
<comment type="catalytic activity">
    <reaction evidence="6">
        <text>streptomycin + ATP = 3''-O-adenylylstreptomycin + diphosphate</text>
        <dbReference type="Rhea" id="RHEA:20245"/>
        <dbReference type="ChEBI" id="CHEBI:30616"/>
        <dbReference type="ChEBI" id="CHEBI:33019"/>
        <dbReference type="ChEBI" id="CHEBI:58007"/>
        <dbReference type="ChEBI" id="CHEBI:58605"/>
        <dbReference type="EC" id="2.7.7.47"/>
    </reaction>
</comment>
<dbReference type="GO" id="GO:0070566">
    <property type="term" value="F:adenylyltransferase activity"/>
    <property type="evidence" value="ECO:0007669"/>
    <property type="project" value="InterPro"/>
</dbReference>
<accession>A0A2N8KJH2</accession>
<evidence type="ECO:0000256" key="5">
    <source>
        <dbReference type="ARBA" id="ARBA00047831"/>
    </source>
</evidence>
<keyword evidence="9" id="KW-0548">Nucleotidyltransferase</keyword>
<evidence type="ECO:0000259" key="7">
    <source>
        <dbReference type="Pfam" id="PF01909"/>
    </source>
</evidence>
<dbReference type="SUPFAM" id="SSF81301">
    <property type="entry name" value="Nucleotidyltransferase"/>
    <property type="match status" value="1"/>
</dbReference>
<gene>
    <name evidence="9" type="ORF">C1I89_14160</name>
</gene>
<keyword evidence="2" id="KW-0046">Antibiotic resistance</keyword>
<dbReference type="AlphaFoldDB" id="A0A2N8KJH2"/>
<evidence type="ECO:0000259" key="8">
    <source>
        <dbReference type="Pfam" id="PF13427"/>
    </source>
</evidence>
<feature type="domain" description="Adenylyltransferase AadA C-terminal" evidence="8">
    <location>
        <begin position="150"/>
        <end position="250"/>
    </location>
</feature>
<reference evidence="9 10" key="1">
    <citation type="submission" date="2018-01" db="EMBL/GenBank/DDBJ databases">
        <title>The draft genome of an aniline degradation strain ANB-1.</title>
        <authorList>
            <person name="Zhang L."/>
            <person name="Jiang J."/>
        </authorList>
    </citation>
    <scope>NUCLEOTIDE SEQUENCE [LARGE SCALE GENOMIC DNA]</scope>
    <source>
        <strain evidence="9 10">ANB-1</strain>
    </source>
</reference>